<organism evidence="2 3">
    <name type="scientific">Exophiala xenobiotica</name>
    <dbReference type="NCBI Taxonomy" id="348802"/>
    <lineage>
        <taxon>Eukaryota</taxon>
        <taxon>Fungi</taxon>
        <taxon>Dikarya</taxon>
        <taxon>Ascomycota</taxon>
        <taxon>Pezizomycotina</taxon>
        <taxon>Eurotiomycetes</taxon>
        <taxon>Chaetothyriomycetidae</taxon>
        <taxon>Chaetothyriales</taxon>
        <taxon>Herpotrichiellaceae</taxon>
        <taxon>Exophiala</taxon>
    </lineage>
</organism>
<feature type="transmembrane region" description="Helical" evidence="1">
    <location>
        <begin position="92"/>
        <end position="111"/>
    </location>
</feature>
<dbReference type="Proteomes" id="UP000054342">
    <property type="component" value="Unassembled WGS sequence"/>
</dbReference>
<proteinExistence type="predicted"/>
<dbReference type="AlphaFoldDB" id="A0A0D2ECN4"/>
<feature type="transmembrane region" description="Helical" evidence="1">
    <location>
        <begin position="218"/>
        <end position="235"/>
    </location>
</feature>
<keyword evidence="1" id="KW-1133">Transmembrane helix</keyword>
<evidence type="ECO:0000313" key="2">
    <source>
        <dbReference type="EMBL" id="KIW52440.1"/>
    </source>
</evidence>
<name>A0A0D2ECN4_9EURO</name>
<gene>
    <name evidence="2" type="ORF">PV05_08075</name>
</gene>
<feature type="transmembrane region" description="Helical" evidence="1">
    <location>
        <begin position="123"/>
        <end position="145"/>
    </location>
</feature>
<dbReference type="GeneID" id="25329983"/>
<accession>A0A0D2ECN4</accession>
<evidence type="ECO:0000256" key="1">
    <source>
        <dbReference type="SAM" id="Phobius"/>
    </source>
</evidence>
<dbReference type="HOGENOM" id="CLU_099932_1_0_1"/>
<dbReference type="RefSeq" id="XP_013313024.1">
    <property type="nucleotide sequence ID" value="XM_013457570.1"/>
</dbReference>
<sequence length="259" mass="28508">MTLESRTNLSCRPLETGVNLPVARRKFQAAGLLLRTTQDSRSDSVMNTTRVRKAFKYPSDDDGTDVSHDELDEQEQENLLTKLRASESSTNAQYTLVFTVLPLIVSLPFFWYLSISTTRTTELLCLLSITSLGASAYIMHFVPIAGSSSSSSSSSAAARSGQRQPPSSVFGTWASPLLTVSDQSPINQYLPYLSGSISALLLLAAWGYRSRTDVPEGLWLFLLLPAVIFGMVFMARRSIIEIQTGLAQLQGMRYEYKGA</sequence>
<protein>
    <submittedName>
        <fullName evidence="2">Uncharacterized protein</fullName>
    </submittedName>
</protein>
<feature type="transmembrane region" description="Helical" evidence="1">
    <location>
        <begin position="189"/>
        <end position="206"/>
    </location>
</feature>
<evidence type="ECO:0000313" key="3">
    <source>
        <dbReference type="Proteomes" id="UP000054342"/>
    </source>
</evidence>
<keyword evidence="1" id="KW-0812">Transmembrane</keyword>
<keyword evidence="1" id="KW-0472">Membrane</keyword>
<keyword evidence="3" id="KW-1185">Reference proteome</keyword>
<reference evidence="2 3" key="1">
    <citation type="submission" date="2015-01" db="EMBL/GenBank/DDBJ databases">
        <title>The Genome Sequence of Exophiala xenobiotica CBS118157.</title>
        <authorList>
            <consortium name="The Broad Institute Genomics Platform"/>
            <person name="Cuomo C."/>
            <person name="de Hoog S."/>
            <person name="Gorbushina A."/>
            <person name="Stielow B."/>
            <person name="Teixiera M."/>
            <person name="Abouelleil A."/>
            <person name="Chapman S.B."/>
            <person name="Priest M."/>
            <person name="Young S.K."/>
            <person name="Wortman J."/>
            <person name="Nusbaum C."/>
            <person name="Birren B."/>
        </authorList>
    </citation>
    <scope>NUCLEOTIDE SEQUENCE [LARGE SCALE GENOMIC DNA]</scope>
    <source>
        <strain evidence="2 3">CBS 118157</strain>
    </source>
</reference>
<dbReference type="OrthoDB" id="3358048at2759"/>
<dbReference type="EMBL" id="KN847321">
    <property type="protein sequence ID" value="KIW52440.1"/>
    <property type="molecule type" value="Genomic_DNA"/>
</dbReference>